<reference evidence="9 10" key="1">
    <citation type="submission" date="2021-04" db="EMBL/GenBank/DDBJ databases">
        <title>Paenibacillus sp. DLE-14 whole genome sequence.</title>
        <authorList>
            <person name="Ham Y.J."/>
        </authorList>
    </citation>
    <scope>NUCLEOTIDE SEQUENCE [LARGE SCALE GENOMIC DNA]</scope>
    <source>
        <strain evidence="9 10">DLE-14</strain>
    </source>
</reference>
<dbReference type="InterPro" id="IPR036938">
    <property type="entry name" value="PAP2/HPO_sf"/>
</dbReference>
<keyword evidence="3 7" id="KW-0812">Transmembrane</keyword>
<accession>A0ABS5CIU1</accession>
<organism evidence="9 10">
    <name type="scientific">Paenibacillus lignilyticus</name>
    <dbReference type="NCBI Taxonomy" id="1172615"/>
    <lineage>
        <taxon>Bacteria</taxon>
        <taxon>Bacillati</taxon>
        <taxon>Bacillota</taxon>
        <taxon>Bacilli</taxon>
        <taxon>Bacillales</taxon>
        <taxon>Paenibacillaceae</taxon>
        <taxon>Paenibacillus</taxon>
    </lineage>
</organism>
<sequence>MVNVVFWALTQEQRLLLWANRRSAHRAVNRLLGGWLGTVTHAGGATFTLATALLCGLFAPGVWGTAGWQAFAATIISHIPVAIMKRKFSRLRPYQALSSVHVCKNPLRDSSFPSGHTTAIFAWLLPWLVAETAMLPIIVPAAIVLGVSVGWSRMYLGLHYPSDIAAGAIIGSFVSLSVSAAWSLF</sequence>
<keyword evidence="4" id="KW-0378">Hydrolase</keyword>
<feature type="transmembrane region" description="Helical" evidence="7">
    <location>
        <begin position="120"/>
        <end position="144"/>
    </location>
</feature>
<dbReference type="SMART" id="SM00014">
    <property type="entry name" value="acidPPc"/>
    <property type="match status" value="1"/>
</dbReference>
<evidence type="ECO:0000256" key="6">
    <source>
        <dbReference type="ARBA" id="ARBA00023136"/>
    </source>
</evidence>
<evidence type="ECO:0000256" key="1">
    <source>
        <dbReference type="ARBA" id="ARBA00004651"/>
    </source>
</evidence>
<feature type="transmembrane region" description="Helical" evidence="7">
    <location>
        <begin position="65"/>
        <end position="84"/>
    </location>
</feature>
<dbReference type="EMBL" id="JAGKSP010000012">
    <property type="protein sequence ID" value="MBP3965724.1"/>
    <property type="molecule type" value="Genomic_DNA"/>
</dbReference>
<protein>
    <submittedName>
        <fullName evidence="9">Phosphatase PAP2 family protein</fullName>
    </submittedName>
</protein>
<name>A0ABS5CIU1_9BACL</name>
<evidence type="ECO:0000256" key="4">
    <source>
        <dbReference type="ARBA" id="ARBA00022801"/>
    </source>
</evidence>
<evidence type="ECO:0000256" key="7">
    <source>
        <dbReference type="SAM" id="Phobius"/>
    </source>
</evidence>
<dbReference type="SUPFAM" id="SSF48317">
    <property type="entry name" value="Acid phosphatase/Vanadium-dependent haloperoxidase"/>
    <property type="match status" value="1"/>
</dbReference>
<comment type="caution">
    <text evidence="9">The sequence shown here is derived from an EMBL/GenBank/DDBJ whole genome shotgun (WGS) entry which is preliminary data.</text>
</comment>
<evidence type="ECO:0000259" key="8">
    <source>
        <dbReference type="SMART" id="SM00014"/>
    </source>
</evidence>
<evidence type="ECO:0000313" key="10">
    <source>
        <dbReference type="Proteomes" id="UP000673394"/>
    </source>
</evidence>
<dbReference type="RefSeq" id="WP_210662364.1">
    <property type="nucleotide sequence ID" value="NZ_JAGKSP010000012.1"/>
</dbReference>
<evidence type="ECO:0000313" key="9">
    <source>
        <dbReference type="EMBL" id="MBP3965724.1"/>
    </source>
</evidence>
<dbReference type="InterPro" id="IPR000326">
    <property type="entry name" value="PAP2/HPO"/>
</dbReference>
<dbReference type="Gene3D" id="1.20.144.10">
    <property type="entry name" value="Phosphatidic acid phosphatase type 2/haloperoxidase"/>
    <property type="match status" value="1"/>
</dbReference>
<keyword evidence="10" id="KW-1185">Reference proteome</keyword>
<proteinExistence type="predicted"/>
<gene>
    <name evidence="9" type="ORF">I8J30_23685</name>
</gene>
<dbReference type="CDD" id="cd01610">
    <property type="entry name" value="PAP2_like"/>
    <property type="match status" value="1"/>
</dbReference>
<feature type="transmembrane region" description="Helical" evidence="7">
    <location>
        <begin position="31"/>
        <end position="59"/>
    </location>
</feature>
<dbReference type="PANTHER" id="PTHR14969:SF62">
    <property type="entry name" value="DECAPRENYLPHOSPHORYL-5-PHOSPHORIBOSE PHOSPHATASE RV3807C-RELATED"/>
    <property type="match status" value="1"/>
</dbReference>
<evidence type="ECO:0000256" key="2">
    <source>
        <dbReference type="ARBA" id="ARBA00022475"/>
    </source>
</evidence>
<feature type="domain" description="Phosphatidic acid phosphatase type 2/haloperoxidase" evidence="8">
    <location>
        <begin position="66"/>
        <end position="179"/>
    </location>
</feature>
<evidence type="ECO:0000256" key="3">
    <source>
        <dbReference type="ARBA" id="ARBA00022692"/>
    </source>
</evidence>
<feature type="transmembrane region" description="Helical" evidence="7">
    <location>
        <begin position="164"/>
        <end position="184"/>
    </location>
</feature>
<evidence type="ECO:0000256" key="5">
    <source>
        <dbReference type="ARBA" id="ARBA00022989"/>
    </source>
</evidence>
<dbReference type="PANTHER" id="PTHR14969">
    <property type="entry name" value="SPHINGOSINE-1-PHOSPHATE PHOSPHOHYDROLASE"/>
    <property type="match status" value="1"/>
</dbReference>
<comment type="subcellular location">
    <subcellularLocation>
        <location evidence="1">Cell membrane</location>
        <topology evidence="1">Multi-pass membrane protein</topology>
    </subcellularLocation>
</comment>
<dbReference type="Proteomes" id="UP000673394">
    <property type="component" value="Unassembled WGS sequence"/>
</dbReference>
<dbReference type="Pfam" id="PF01569">
    <property type="entry name" value="PAP2"/>
    <property type="match status" value="1"/>
</dbReference>
<keyword evidence="6 7" id="KW-0472">Membrane</keyword>
<keyword evidence="5 7" id="KW-1133">Transmembrane helix</keyword>
<keyword evidence="2" id="KW-1003">Cell membrane</keyword>